<feature type="region of interest" description="Disordered" evidence="1">
    <location>
        <begin position="145"/>
        <end position="173"/>
    </location>
</feature>
<reference evidence="3 4" key="1">
    <citation type="submission" date="2018-11" db="EMBL/GenBank/DDBJ databases">
        <title>The genome draft of YIM 96095.</title>
        <authorList>
            <person name="Tang S.-K."/>
            <person name="Chunyu W.-X."/>
            <person name="Feng Y.-Z."/>
        </authorList>
    </citation>
    <scope>NUCLEOTIDE SEQUENCE [LARGE SCALE GENOMIC DNA]</scope>
    <source>
        <strain evidence="3 4">YIM 96095</strain>
    </source>
</reference>
<proteinExistence type="predicted"/>
<keyword evidence="4" id="KW-1185">Reference proteome</keyword>
<dbReference type="EMBL" id="RJMB01000032">
    <property type="protein sequence ID" value="RNL81595.1"/>
    <property type="molecule type" value="Genomic_DNA"/>
</dbReference>
<feature type="transmembrane region" description="Helical" evidence="2">
    <location>
        <begin position="20"/>
        <end position="41"/>
    </location>
</feature>
<feature type="transmembrane region" description="Helical" evidence="2">
    <location>
        <begin position="117"/>
        <end position="138"/>
    </location>
</feature>
<dbReference type="Pfam" id="PF19545">
    <property type="entry name" value="DUF6069"/>
    <property type="match status" value="1"/>
</dbReference>
<evidence type="ECO:0000313" key="4">
    <source>
        <dbReference type="Proteomes" id="UP000269198"/>
    </source>
</evidence>
<protein>
    <submittedName>
        <fullName evidence="3">Uncharacterized protein</fullName>
    </submittedName>
</protein>
<evidence type="ECO:0000256" key="1">
    <source>
        <dbReference type="SAM" id="MobiDB-lite"/>
    </source>
</evidence>
<sequence>MNEYGGGRQLNVARLWSGGLATAVVAGLVILVGALVVRGVLGIPVLAPEEAGYFGDAGTGVYAVMAALAAMVATGLLHLLVISAPRPQGFFGWIVGLATTVAVVSPFAQVASLPSQIATALINLVAGVAIATLLSSVASGSIVNRPQHATGDATRDNDTARPPATGYSSGYRDALNGYPARRYGGRHRDYDTNAHTRLDWN</sequence>
<keyword evidence="2" id="KW-1133">Transmembrane helix</keyword>
<dbReference type="RefSeq" id="WP_123203346.1">
    <property type="nucleotide sequence ID" value="NZ_RJMB01000032.1"/>
</dbReference>
<organism evidence="3 4">
    <name type="scientific">Halostreptopolyspora alba</name>
    <dbReference type="NCBI Taxonomy" id="2487137"/>
    <lineage>
        <taxon>Bacteria</taxon>
        <taxon>Bacillati</taxon>
        <taxon>Actinomycetota</taxon>
        <taxon>Actinomycetes</taxon>
        <taxon>Streptosporangiales</taxon>
        <taxon>Nocardiopsidaceae</taxon>
        <taxon>Halostreptopolyspora</taxon>
    </lineage>
</organism>
<feature type="transmembrane region" description="Helical" evidence="2">
    <location>
        <begin position="61"/>
        <end position="83"/>
    </location>
</feature>
<dbReference type="AlphaFoldDB" id="A0A3N0E176"/>
<evidence type="ECO:0000313" key="3">
    <source>
        <dbReference type="EMBL" id="RNL81595.1"/>
    </source>
</evidence>
<accession>A0A3N0E176</accession>
<dbReference type="InterPro" id="IPR045713">
    <property type="entry name" value="DUF6069"/>
</dbReference>
<comment type="caution">
    <text evidence="3">The sequence shown here is derived from an EMBL/GenBank/DDBJ whole genome shotgun (WGS) entry which is preliminary data.</text>
</comment>
<dbReference type="Proteomes" id="UP000269198">
    <property type="component" value="Unassembled WGS sequence"/>
</dbReference>
<name>A0A3N0E176_9ACTN</name>
<dbReference type="OrthoDB" id="4868427at2"/>
<gene>
    <name evidence="3" type="ORF">EFW17_22000</name>
</gene>
<keyword evidence="2" id="KW-0812">Transmembrane</keyword>
<evidence type="ECO:0000256" key="2">
    <source>
        <dbReference type="SAM" id="Phobius"/>
    </source>
</evidence>
<keyword evidence="2" id="KW-0472">Membrane</keyword>
<feature type="transmembrane region" description="Helical" evidence="2">
    <location>
        <begin position="90"/>
        <end position="111"/>
    </location>
</feature>